<name>A0A7J7HZY7_CAMSI</name>
<proteinExistence type="predicted"/>
<dbReference type="Proteomes" id="UP000593564">
    <property type="component" value="Unassembled WGS sequence"/>
</dbReference>
<keyword evidence="2" id="KW-1185">Reference proteome</keyword>
<protein>
    <submittedName>
        <fullName evidence="1">Uncharacterized protein</fullName>
    </submittedName>
</protein>
<gene>
    <name evidence="1" type="ORF">HYC85_005595</name>
</gene>
<sequence length="52" mass="6197">MIICYQNKGKREIPKKIHKMHNHHRPPPEFLSSMTPILLSCIRENKLEESNE</sequence>
<reference evidence="1 2" key="2">
    <citation type="submission" date="2020-07" db="EMBL/GenBank/DDBJ databases">
        <title>Genome assembly of wild tea tree DASZ reveals pedigree and selection history of tea varieties.</title>
        <authorList>
            <person name="Zhang W."/>
        </authorList>
    </citation>
    <scope>NUCLEOTIDE SEQUENCE [LARGE SCALE GENOMIC DNA]</scope>
    <source>
        <strain evidence="2">cv. G240</strain>
        <tissue evidence="1">Leaf</tissue>
    </source>
</reference>
<organism evidence="1 2">
    <name type="scientific">Camellia sinensis</name>
    <name type="common">Tea plant</name>
    <name type="synonym">Thea sinensis</name>
    <dbReference type="NCBI Taxonomy" id="4442"/>
    <lineage>
        <taxon>Eukaryota</taxon>
        <taxon>Viridiplantae</taxon>
        <taxon>Streptophyta</taxon>
        <taxon>Embryophyta</taxon>
        <taxon>Tracheophyta</taxon>
        <taxon>Spermatophyta</taxon>
        <taxon>Magnoliopsida</taxon>
        <taxon>eudicotyledons</taxon>
        <taxon>Gunneridae</taxon>
        <taxon>Pentapetalae</taxon>
        <taxon>asterids</taxon>
        <taxon>Ericales</taxon>
        <taxon>Theaceae</taxon>
        <taxon>Camellia</taxon>
    </lineage>
</organism>
<dbReference type="EMBL" id="JACBKZ010000002">
    <property type="protein sequence ID" value="KAF5958370.1"/>
    <property type="molecule type" value="Genomic_DNA"/>
</dbReference>
<evidence type="ECO:0000313" key="1">
    <source>
        <dbReference type="EMBL" id="KAF5958370.1"/>
    </source>
</evidence>
<evidence type="ECO:0000313" key="2">
    <source>
        <dbReference type="Proteomes" id="UP000593564"/>
    </source>
</evidence>
<reference evidence="2" key="1">
    <citation type="journal article" date="2020" name="Nat. Commun.">
        <title>Genome assembly of wild tea tree DASZ reveals pedigree and selection history of tea varieties.</title>
        <authorList>
            <person name="Zhang W."/>
            <person name="Zhang Y."/>
            <person name="Qiu H."/>
            <person name="Guo Y."/>
            <person name="Wan H."/>
            <person name="Zhang X."/>
            <person name="Scossa F."/>
            <person name="Alseekh S."/>
            <person name="Zhang Q."/>
            <person name="Wang P."/>
            <person name="Xu L."/>
            <person name="Schmidt M.H."/>
            <person name="Jia X."/>
            <person name="Li D."/>
            <person name="Zhu A."/>
            <person name="Guo F."/>
            <person name="Chen W."/>
            <person name="Ni D."/>
            <person name="Usadel B."/>
            <person name="Fernie A.R."/>
            <person name="Wen W."/>
        </authorList>
    </citation>
    <scope>NUCLEOTIDE SEQUENCE [LARGE SCALE GENOMIC DNA]</scope>
    <source>
        <strain evidence="2">cv. G240</strain>
    </source>
</reference>
<accession>A0A7J7HZY7</accession>
<dbReference type="AlphaFoldDB" id="A0A7J7HZY7"/>
<comment type="caution">
    <text evidence="1">The sequence shown here is derived from an EMBL/GenBank/DDBJ whole genome shotgun (WGS) entry which is preliminary data.</text>
</comment>